<dbReference type="AlphaFoldDB" id="A0A0A1X6W5"/>
<reference evidence="2" key="2">
    <citation type="journal article" date="2015" name="Gigascience">
        <title>Reconstructing a comprehensive transcriptome assembly of a white-pupal translocated strain of the pest fruit fly Bactrocera cucurbitae.</title>
        <authorList>
            <person name="Sim S.B."/>
            <person name="Calla B."/>
            <person name="Hall B."/>
            <person name="DeRego T."/>
            <person name="Geib S.M."/>
        </authorList>
    </citation>
    <scope>NUCLEOTIDE SEQUENCE</scope>
</reference>
<feature type="compositionally biased region" description="Basic and acidic residues" evidence="1">
    <location>
        <begin position="179"/>
        <end position="190"/>
    </location>
</feature>
<proteinExistence type="predicted"/>
<dbReference type="Pfam" id="PF13917">
    <property type="entry name" value="zf-CCHC_3"/>
    <property type="match status" value="1"/>
</dbReference>
<dbReference type="InterPro" id="IPR036875">
    <property type="entry name" value="Znf_CCHC_sf"/>
</dbReference>
<dbReference type="GO" id="GO:0003676">
    <property type="term" value="F:nucleic acid binding"/>
    <property type="evidence" value="ECO:0007669"/>
    <property type="project" value="InterPro"/>
</dbReference>
<dbReference type="SUPFAM" id="SSF57756">
    <property type="entry name" value="Retrovirus zinc finger-like domains"/>
    <property type="match status" value="1"/>
</dbReference>
<feature type="region of interest" description="Disordered" evidence="1">
    <location>
        <begin position="63"/>
        <end position="190"/>
    </location>
</feature>
<reference evidence="2" key="1">
    <citation type="submission" date="2014-11" db="EMBL/GenBank/DDBJ databases">
        <authorList>
            <person name="Geib S."/>
        </authorList>
    </citation>
    <scope>NUCLEOTIDE SEQUENCE</scope>
</reference>
<dbReference type="EMBL" id="GBXI01007455">
    <property type="protein sequence ID" value="JAD06837.1"/>
    <property type="molecule type" value="Transcribed_RNA"/>
</dbReference>
<feature type="compositionally biased region" description="Polar residues" evidence="1">
    <location>
        <begin position="78"/>
        <end position="87"/>
    </location>
</feature>
<feature type="compositionally biased region" description="Low complexity" evidence="1">
    <location>
        <begin position="154"/>
        <end position="178"/>
    </location>
</feature>
<accession>A0A0A1X6W5</accession>
<evidence type="ECO:0000256" key="1">
    <source>
        <dbReference type="SAM" id="MobiDB-lite"/>
    </source>
</evidence>
<dbReference type="PANTHER" id="PTHR13491:SF0">
    <property type="entry name" value="ZINC FINGER CCHC DOMAIN-CONTAINING PROTEIN 10"/>
    <property type="match status" value="1"/>
</dbReference>
<name>A0A0A1X6W5_ZEUCU</name>
<feature type="compositionally biased region" description="Low complexity" evidence="1">
    <location>
        <begin position="103"/>
        <end position="130"/>
    </location>
</feature>
<evidence type="ECO:0000313" key="2">
    <source>
        <dbReference type="EMBL" id="JAD06837.1"/>
    </source>
</evidence>
<feature type="compositionally biased region" description="Basic residues" evidence="1">
    <location>
        <begin position="91"/>
        <end position="102"/>
    </location>
</feature>
<dbReference type="GO" id="GO:0008270">
    <property type="term" value="F:zinc ion binding"/>
    <property type="evidence" value="ECO:0007669"/>
    <property type="project" value="InterPro"/>
</dbReference>
<protein>
    <submittedName>
        <fullName evidence="2">Zinc finger CCHC domain-containing protein 10</fullName>
    </submittedName>
</protein>
<gene>
    <name evidence="2" type="primary">Zcchc10</name>
    <name evidence="2" type="ORF">g.18420</name>
</gene>
<organism evidence="2">
    <name type="scientific">Zeugodacus cucurbitae</name>
    <name type="common">Melon fruit fly</name>
    <name type="synonym">Bactrocera cucurbitae</name>
    <dbReference type="NCBI Taxonomy" id="28588"/>
    <lineage>
        <taxon>Eukaryota</taxon>
        <taxon>Metazoa</taxon>
        <taxon>Ecdysozoa</taxon>
        <taxon>Arthropoda</taxon>
        <taxon>Hexapoda</taxon>
        <taxon>Insecta</taxon>
        <taxon>Pterygota</taxon>
        <taxon>Neoptera</taxon>
        <taxon>Endopterygota</taxon>
        <taxon>Diptera</taxon>
        <taxon>Brachycera</taxon>
        <taxon>Muscomorpha</taxon>
        <taxon>Tephritoidea</taxon>
        <taxon>Tephritidae</taxon>
        <taxon>Zeugodacus</taxon>
        <taxon>Zeugodacus</taxon>
    </lineage>
</organism>
<dbReference type="InterPro" id="IPR039715">
    <property type="entry name" value="ZCCHC10"/>
</dbReference>
<sequence length="190" mass="20123">MSMHLKSIQMTLVGLAARKLSIKKRNAKLAAAFPNGVRCQKCLQLGHWSYECKEKRKYVHRSSRTKQLKKRLADKVSAESNESSTTVALKKGTKAKRSKRTRTSSGSSAGNASKGSNSDSQSSSSDSSSSDSDDDSSSDSSSSDSDSDSDSSDDGSGSDSSNSGTSNSSDSSDSSSSDESPKKEEKSTYL</sequence>
<dbReference type="PANTHER" id="PTHR13491">
    <property type="entry name" value="ZCCHC10 PROTEIN"/>
    <property type="match status" value="1"/>
</dbReference>